<dbReference type="EMBL" id="AEYE02000011">
    <property type="protein sequence ID" value="EPE98447.1"/>
    <property type="molecule type" value="Genomic_DNA"/>
</dbReference>
<comment type="caution">
    <text evidence="2">The sequence shown here is derived from an EMBL/GenBank/DDBJ whole genome shotgun (WGS) entry which is preliminary data.</text>
</comment>
<dbReference type="Pfam" id="PF03869">
    <property type="entry name" value="Arc"/>
    <property type="match status" value="1"/>
</dbReference>
<reference evidence="2 3" key="1">
    <citation type="journal article" date="2012" name="J. Bacteriol.">
        <title>Genome sequence of Rhizobium grahamii CCGE502, a broad-host-range symbiont with low nodulation competitiveness in Phaseolus vulgaris.</title>
        <authorList>
            <person name="Althabegoiti M.J."/>
            <person name="Lozano L."/>
            <person name="Torres-Tejerizo G."/>
            <person name="Ormeno-Orrillo E."/>
            <person name="Rogel M.A."/>
            <person name="Gonzalez V."/>
            <person name="Martinez-Romero E."/>
        </authorList>
    </citation>
    <scope>NUCLEOTIDE SEQUENCE [LARGE SCALE GENOMIC DNA]</scope>
    <source>
        <strain evidence="2 3">CCGE 502</strain>
    </source>
</reference>
<keyword evidence="3" id="KW-1185">Reference proteome</keyword>
<organism evidence="2 3">
    <name type="scientific">Rhizobium grahamii CCGE 502</name>
    <dbReference type="NCBI Taxonomy" id="990285"/>
    <lineage>
        <taxon>Bacteria</taxon>
        <taxon>Pseudomonadati</taxon>
        <taxon>Pseudomonadota</taxon>
        <taxon>Alphaproteobacteria</taxon>
        <taxon>Hyphomicrobiales</taxon>
        <taxon>Rhizobiaceae</taxon>
        <taxon>Rhizobium/Agrobacterium group</taxon>
        <taxon>Rhizobium</taxon>
    </lineage>
</organism>
<dbReference type="STRING" id="990285.RGCCGE502_08470"/>
<dbReference type="InterPro" id="IPR005569">
    <property type="entry name" value="Arc_DNA-bd_dom"/>
</dbReference>
<evidence type="ECO:0000313" key="2">
    <source>
        <dbReference type="EMBL" id="EPE98447.1"/>
    </source>
</evidence>
<dbReference type="InterPro" id="IPR013321">
    <property type="entry name" value="Arc_rbn_hlx_hlx"/>
</dbReference>
<dbReference type="HOGENOM" id="CLU_2828240_0_0_5"/>
<dbReference type="GO" id="GO:0003677">
    <property type="term" value="F:DNA binding"/>
    <property type="evidence" value="ECO:0007669"/>
    <property type="project" value="InterPro"/>
</dbReference>
<evidence type="ECO:0000313" key="3">
    <source>
        <dbReference type="Proteomes" id="UP000014411"/>
    </source>
</evidence>
<dbReference type="InterPro" id="IPR010985">
    <property type="entry name" value="Ribbon_hlx_hlx"/>
</dbReference>
<dbReference type="AlphaFoldDB" id="S3HHZ6"/>
<dbReference type="RefSeq" id="WP_016553736.1">
    <property type="nucleotide sequence ID" value="NZ_AEYE02000011.1"/>
</dbReference>
<dbReference type="SUPFAM" id="SSF47598">
    <property type="entry name" value="Ribbon-helix-helix"/>
    <property type="match status" value="1"/>
</dbReference>
<evidence type="ECO:0000259" key="1">
    <source>
        <dbReference type="Pfam" id="PF03869"/>
    </source>
</evidence>
<sequence>MPRKPRSSEHQNAIPVSVRMPKPVRDRLFASAEGSRRSMNSEIIFLLEVALTQKEKAEAAATVSAS</sequence>
<name>S3HHZ6_9HYPH</name>
<proteinExistence type="predicted"/>
<gene>
    <name evidence="2" type="ORF">RGCCGE502_08470</name>
</gene>
<feature type="domain" description="Arc-like DNA binding" evidence="1">
    <location>
        <begin position="18"/>
        <end position="54"/>
    </location>
</feature>
<accession>S3HHZ6</accession>
<protein>
    <recommendedName>
        <fullName evidence="1">Arc-like DNA binding domain-containing protein</fullName>
    </recommendedName>
</protein>
<dbReference type="Proteomes" id="UP000014411">
    <property type="component" value="Unassembled WGS sequence"/>
</dbReference>
<dbReference type="Gene3D" id="1.10.1220.10">
    <property type="entry name" value="Met repressor-like"/>
    <property type="match status" value="1"/>
</dbReference>
<dbReference type="GO" id="GO:0006355">
    <property type="term" value="P:regulation of DNA-templated transcription"/>
    <property type="evidence" value="ECO:0007669"/>
    <property type="project" value="InterPro"/>
</dbReference>